<comment type="subcellular location">
    <subcellularLocation>
        <location evidence="1">Membrane</location>
        <topology evidence="1">Multi-pass membrane protein</topology>
    </subcellularLocation>
</comment>
<keyword evidence="4 5" id="KW-0472">Membrane</keyword>
<evidence type="ECO:0000256" key="5">
    <source>
        <dbReference type="SAM" id="Phobius"/>
    </source>
</evidence>
<gene>
    <name evidence="6" type="ORF">HARCEL1_02910</name>
</gene>
<name>A0A2R4WYW5_9EURY</name>
<dbReference type="InterPro" id="IPR039428">
    <property type="entry name" value="NUOK/Mnh_C1-like"/>
</dbReference>
<protein>
    <submittedName>
        <fullName evidence="6">Uncharacterized protein</fullName>
    </submittedName>
</protein>
<dbReference type="GO" id="GO:0016020">
    <property type="term" value="C:membrane"/>
    <property type="evidence" value="ECO:0007669"/>
    <property type="project" value="UniProtKB-SubCell"/>
</dbReference>
<dbReference type="KEGG" id="harc:HARCEL1_02910"/>
<evidence type="ECO:0000256" key="1">
    <source>
        <dbReference type="ARBA" id="ARBA00004141"/>
    </source>
</evidence>
<evidence type="ECO:0000256" key="2">
    <source>
        <dbReference type="ARBA" id="ARBA00022692"/>
    </source>
</evidence>
<organism evidence="6 7">
    <name type="scientific">Halococcoides cellulosivorans</name>
    <dbReference type="NCBI Taxonomy" id="1679096"/>
    <lineage>
        <taxon>Archaea</taxon>
        <taxon>Methanobacteriati</taxon>
        <taxon>Methanobacteriota</taxon>
        <taxon>Stenosarchaea group</taxon>
        <taxon>Halobacteria</taxon>
        <taxon>Halobacteriales</taxon>
        <taxon>Haloarculaceae</taxon>
        <taxon>Halococcoides</taxon>
    </lineage>
</organism>
<evidence type="ECO:0000313" key="7">
    <source>
        <dbReference type="Proteomes" id="UP000244727"/>
    </source>
</evidence>
<keyword evidence="2 5" id="KW-0812">Transmembrane</keyword>
<dbReference type="AlphaFoldDB" id="A0A2R4WYW5"/>
<evidence type="ECO:0000256" key="4">
    <source>
        <dbReference type="ARBA" id="ARBA00023136"/>
    </source>
</evidence>
<keyword evidence="7" id="KW-1185">Reference proteome</keyword>
<evidence type="ECO:0000256" key="3">
    <source>
        <dbReference type="ARBA" id="ARBA00022989"/>
    </source>
</evidence>
<dbReference type="Proteomes" id="UP000244727">
    <property type="component" value="Chromosome"/>
</dbReference>
<dbReference type="RefSeq" id="WP_108381106.1">
    <property type="nucleotide sequence ID" value="NZ_CP028858.1"/>
</dbReference>
<accession>A0A2R4WYW5</accession>
<sequence length="87" mass="8636">MILAVGIALLVAGIAGVTLARDLLDAVIAVEVVSKAALVAFLAAGGPVGELLILLIVADAVVVAVLMAVAIAVHRQTGSIDLEGSPW</sequence>
<dbReference type="GeneID" id="36511423"/>
<keyword evidence="3 5" id="KW-1133">Transmembrane helix</keyword>
<feature type="transmembrane region" description="Helical" evidence="5">
    <location>
        <begin position="51"/>
        <end position="73"/>
    </location>
</feature>
<proteinExistence type="predicted"/>
<reference evidence="6 7" key="1">
    <citation type="submission" date="2018-04" db="EMBL/GenBank/DDBJ databases">
        <title>Halococcoides cellulosivorans gen. nov., sp. nov., an extremely halophilic cellulose-utilizing haloarchaeon from hypersaline lakes.</title>
        <authorList>
            <person name="Sorokin D.Y."/>
            <person name="Toshchakov S.V."/>
            <person name="Samarov N.I."/>
            <person name="Korzhenkov A."/>
            <person name="Kublanov I.V."/>
        </authorList>
    </citation>
    <scope>NUCLEOTIDE SEQUENCE [LARGE SCALE GENOMIC DNA]</scope>
    <source>
        <strain evidence="6 7">HArcel1</strain>
    </source>
</reference>
<evidence type="ECO:0000313" key="6">
    <source>
        <dbReference type="EMBL" id="AWB26737.1"/>
    </source>
</evidence>
<dbReference type="Gene3D" id="1.10.287.3510">
    <property type="match status" value="1"/>
</dbReference>
<dbReference type="Pfam" id="PF00420">
    <property type="entry name" value="Oxidored_q2"/>
    <property type="match status" value="1"/>
</dbReference>
<dbReference type="EMBL" id="CP028858">
    <property type="protein sequence ID" value="AWB26737.1"/>
    <property type="molecule type" value="Genomic_DNA"/>
</dbReference>